<protein>
    <submittedName>
        <fullName evidence="3">Xanthine dehydrogenase family protein subunit M</fullName>
    </submittedName>
</protein>
<gene>
    <name evidence="3" type="ORF">FXN61_06995</name>
</gene>
<dbReference type="SUPFAM" id="SSF55447">
    <property type="entry name" value="CO dehydrogenase flavoprotein C-terminal domain-like"/>
    <property type="match status" value="1"/>
</dbReference>
<sequence length="326" mass="34897">MRAFDYATPSTVTDALDLAKPGSAFLAGGTTLVDLMKLDVLTPDRVIDVNRLPLKGIRLKESTLRIGALERMSDVAAHPVVTSVHPMISRALLLSASGQLRNMASIGGNLMQRTRCDYFRDVTSACNKRIPGSGCPALTGVNRGHAILGTSDTSRSRPTPGDVAVAFVALEAQVVLRGKGGDRTVALEDFYRLPGSTPERENVLGPGELIAEVVVPVLPWTRHSTYLKIRDRQSYEFALTSVAAAVNLKRGVVQDVRIAAGGVGTKPWRLRGVEERLKGAVAVERTFAEAAESAVDGARPLAHNAFKTSLLKRSIVRALLDAAGVR</sequence>
<dbReference type="InterPro" id="IPR016169">
    <property type="entry name" value="FAD-bd_PCMH_sub2"/>
</dbReference>
<dbReference type="Gene3D" id="3.30.465.10">
    <property type="match status" value="2"/>
</dbReference>
<dbReference type="InterPro" id="IPR005107">
    <property type="entry name" value="CO_DH_flav_C"/>
</dbReference>
<comment type="caution">
    <text evidence="3">The sequence shown here is derived from an EMBL/GenBank/DDBJ whole genome shotgun (WGS) entry which is preliminary data.</text>
</comment>
<dbReference type="InterPro" id="IPR036318">
    <property type="entry name" value="FAD-bd_PCMH-like_sf"/>
</dbReference>
<dbReference type="Gene3D" id="3.30.43.10">
    <property type="entry name" value="Uridine Diphospho-n-acetylenolpyruvylglucosamine Reductase, domain 2"/>
    <property type="match status" value="1"/>
</dbReference>
<reference evidence="3 4" key="1">
    <citation type="submission" date="2019-08" db="EMBL/GenBank/DDBJ databases">
        <title>Lentzea from Indian Himalayas.</title>
        <authorList>
            <person name="Mandal S."/>
            <person name="Mallick Gupta A."/>
            <person name="Maiti P.K."/>
            <person name="Sarkar J."/>
            <person name="Mandal S."/>
        </authorList>
    </citation>
    <scope>NUCLEOTIDE SEQUENCE [LARGE SCALE GENOMIC DNA]</scope>
    <source>
        <strain evidence="3 4">PSKA42</strain>
    </source>
</reference>
<evidence type="ECO:0000313" key="3">
    <source>
        <dbReference type="EMBL" id="NKE56592.1"/>
    </source>
</evidence>
<dbReference type="InterPro" id="IPR016166">
    <property type="entry name" value="FAD-bd_PCMH"/>
</dbReference>
<dbReference type="Gene3D" id="3.30.390.50">
    <property type="entry name" value="CO dehydrogenase flavoprotein, C-terminal domain"/>
    <property type="match status" value="1"/>
</dbReference>
<evidence type="ECO:0000256" key="1">
    <source>
        <dbReference type="ARBA" id="ARBA00023002"/>
    </source>
</evidence>
<dbReference type="InterPro" id="IPR002346">
    <property type="entry name" value="Mopterin_DH_FAD-bd"/>
</dbReference>
<dbReference type="InterPro" id="IPR016167">
    <property type="entry name" value="FAD-bd_PCMH_sub1"/>
</dbReference>
<dbReference type="Pfam" id="PF03450">
    <property type="entry name" value="CO_deh_flav_C"/>
    <property type="match status" value="1"/>
</dbReference>
<dbReference type="InterPro" id="IPR036683">
    <property type="entry name" value="CO_DH_flav_C_dom_sf"/>
</dbReference>
<keyword evidence="4" id="KW-1185">Reference proteome</keyword>
<dbReference type="EMBL" id="VSRL01000016">
    <property type="protein sequence ID" value="NKE56592.1"/>
    <property type="molecule type" value="Genomic_DNA"/>
</dbReference>
<dbReference type="SUPFAM" id="SSF56176">
    <property type="entry name" value="FAD-binding/transporter-associated domain-like"/>
    <property type="match status" value="1"/>
</dbReference>
<proteinExistence type="predicted"/>
<evidence type="ECO:0000313" key="4">
    <source>
        <dbReference type="Proteomes" id="UP001515943"/>
    </source>
</evidence>
<dbReference type="PANTHER" id="PTHR42659">
    <property type="entry name" value="XANTHINE DEHYDROGENASE SUBUNIT C-RELATED"/>
    <property type="match status" value="1"/>
</dbReference>
<dbReference type="RefSeq" id="WP_167971429.1">
    <property type="nucleotide sequence ID" value="NZ_VSRL01000016.1"/>
</dbReference>
<dbReference type="PANTHER" id="PTHR42659:SF1">
    <property type="entry name" value="OXIDOREDUCTASE"/>
    <property type="match status" value="1"/>
</dbReference>
<keyword evidence="1" id="KW-0560">Oxidoreductase</keyword>
<dbReference type="SMART" id="SM01092">
    <property type="entry name" value="CO_deh_flav_C"/>
    <property type="match status" value="1"/>
</dbReference>
<dbReference type="PROSITE" id="PS51387">
    <property type="entry name" value="FAD_PCMH"/>
    <property type="match status" value="1"/>
</dbReference>
<dbReference type="Proteomes" id="UP001515943">
    <property type="component" value="Unassembled WGS sequence"/>
</dbReference>
<dbReference type="InterPro" id="IPR051312">
    <property type="entry name" value="Diverse_Substr_Oxidored"/>
</dbReference>
<evidence type="ECO:0000259" key="2">
    <source>
        <dbReference type="PROSITE" id="PS51387"/>
    </source>
</evidence>
<feature type="domain" description="FAD-binding PCMH-type" evidence="2">
    <location>
        <begin position="1"/>
        <end position="220"/>
    </location>
</feature>
<dbReference type="Pfam" id="PF00941">
    <property type="entry name" value="FAD_binding_5"/>
    <property type="match status" value="1"/>
</dbReference>
<organism evidence="3 4">
    <name type="scientific">Lentzea indica</name>
    <dbReference type="NCBI Taxonomy" id="2604800"/>
    <lineage>
        <taxon>Bacteria</taxon>
        <taxon>Bacillati</taxon>
        <taxon>Actinomycetota</taxon>
        <taxon>Actinomycetes</taxon>
        <taxon>Pseudonocardiales</taxon>
        <taxon>Pseudonocardiaceae</taxon>
        <taxon>Lentzea</taxon>
    </lineage>
</organism>
<name>A0ABX1FCK6_9PSEU</name>
<accession>A0ABX1FCK6</accession>